<dbReference type="Pfam" id="PF00144">
    <property type="entry name" value="Beta-lactamase"/>
    <property type="match status" value="1"/>
</dbReference>
<comment type="caution">
    <text evidence="3">The sequence shown here is derived from an EMBL/GenBank/DDBJ whole genome shotgun (WGS) entry which is preliminary data.</text>
</comment>
<dbReference type="EC" id="3.4.16.4" evidence="3"/>
<evidence type="ECO:0000313" key="4">
    <source>
        <dbReference type="Proteomes" id="UP000578449"/>
    </source>
</evidence>
<dbReference type="InterPro" id="IPR012338">
    <property type="entry name" value="Beta-lactam/transpept-like"/>
</dbReference>
<organism evidence="3 4">
    <name type="scientific">Thermocatellispora tengchongensis</name>
    <dbReference type="NCBI Taxonomy" id="1073253"/>
    <lineage>
        <taxon>Bacteria</taxon>
        <taxon>Bacillati</taxon>
        <taxon>Actinomycetota</taxon>
        <taxon>Actinomycetes</taxon>
        <taxon>Streptosporangiales</taxon>
        <taxon>Streptosporangiaceae</taxon>
        <taxon>Thermocatellispora</taxon>
    </lineage>
</organism>
<feature type="domain" description="Beta-lactamase-related" evidence="2">
    <location>
        <begin position="49"/>
        <end position="367"/>
    </location>
</feature>
<dbReference type="GO" id="GO:0009002">
    <property type="term" value="F:serine-type D-Ala-D-Ala carboxypeptidase activity"/>
    <property type="evidence" value="ECO:0007669"/>
    <property type="project" value="UniProtKB-EC"/>
</dbReference>
<sequence length="379" mass="40701">MSTTRTRRRALLGTAVAAVIALGAAAPAAAAEPAETADPVQESLDALVGKELPGAWASVLDADGESRDYVAGVGDRKTGAEPPVNGYGRIGSATKTYVATVVLQLVGEGKVDLDAPIEDYLPKLVRGKGIDGRKITVRQLLQHTSGLPNYTGFITDYFEIRHTYMDPRQVLDLALSHKASFAPGTKWEYSNTNYILLGLLVQKVTGRPIGEQVTDRIIKPLGLKDTYWPGIGEQGIRSPHPEGYAYRKPGAPLVEFTEMDPSWGWAAGQMIATPSDVNRFYRALLDGKLLKPAQLAEMRRTVKDESIPFGWQFGLGLVKIKLSCGGHAWGHGGDIDGYETRDAATDDGRAATVMVNALPSTEAGAVKVNQALDTALCRS</sequence>
<accession>A0A840P7K2</accession>
<protein>
    <submittedName>
        <fullName evidence="3">D-alanyl-D-alanine carboxypeptidase</fullName>
        <ecNumber evidence="3">3.4.16.4</ecNumber>
    </submittedName>
</protein>
<dbReference type="InterPro" id="IPR050491">
    <property type="entry name" value="AmpC-like"/>
</dbReference>
<evidence type="ECO:0000256" key="1">
    <source>
        <dbReference type="SAM" id="SignalP"/>
    </source>
</evidence>
<dbReference type="SUPFAM" id="SSF56601">
    <property type="entry name" value="beta-lactamase/transpeptidase-like"/>
    <property type="match status" value="1"/>
</dbReference>
<dbReference type="EMBL" id="JACHGN010000009">
    <property type="protein sequence ID" value="MBB5134979.1"/>
    <property type="molecule type" value="Genomic_DNA"/>
</dbReference>
<keyword evidence="1" id="KW-0732">Signal</keyword>
<proteinExistence type="predicted"/>
<gene>
    <name evidence="3" type="ORF">HNP84_004713</name>
</gene>
<evidence type="ECO:0000313" key="3">
    <source>
        <dbReference type="EMBL" id="MBB5134979.1"/>
    </source>
</evidence>
<dbReference type="AlphaFoldDB" id="A0A840P7K2"/>
<name>A0A840P7K2_9ACTN</name>
<keyword evidence="3" id="KW-0645">Protease</keyword>
<keyword evidence="3" id="KW-0378">Hydrolase</keyword>
<dbReference type="InterPro" id="IPR006311">
    <property type="entry name" value="TAT_signal"/>
</dbReference>
<dbReference type="RefSeq" id="WP_185051838.1">
    <property type="nucleotide sequence ID" value="NZ_BAABIX010000004.1"/>
</dbReference>
<dbReference type="InterPro" id="IPR001466">
    <property type="entry name" value="Beta-lactam-related"/>
</dbReference>
<dbReference type="PROSITE" id="PS51318">
    <property type="entry name" value="TAT"/>
    <property type="match status" value="1"/>
</dbReference>
<keyword evidence="3" id="KW-0121">Carboxypeptidase</keyword>
<keyword evidence="4" id="KW-1185">Reference proteome</keyword>
<dbReference type="PANTHER" id="PTHR46825">
    <property type="entry name" value="D-ALANYL-D-ALANINE-CARBOXYPEPTIDASE/ENDOPEPTIDASE AMPH"/>
    <property type="match status" value="1"/>
</dbReference>
<evidence type="ECO:0000259" key="2">
    <source>
        <dbReference type="Pfam" id="PF00144"/>
    </source>
</evidence>
<dbReference type="Gene3D" id="3.40.710.10">
    <property type="entry name" value="DD-peptidase/beta-lactamase superfamily"/>
    <property type="match status" value="1"/>
</dbReference>
<feature type="signal peptide" evidence="1">
    <location>
        <begin position="1"/>
        <end position="30"/>
    </location>
</feature>
<dbReference type="Proteomes" id="UP000578449">
    <property type="component" value="Unassembled WGS sequence"/>
</dbReference>
<reference evidence="3 4" key="1">
    <citation type="submission" date="2020-08" db="EMBL/GenBank/DDBJ databases">
        <title>Genomic Encyclopedia of Type Strains, Phase IV (KMG-IV): sequencing the most valuable type-strain genomes for metagenomic binning, comparative biology and taxonomic classification.</title>
        <authorList>
            <person name="Goeker M."/>
        </authorList>
    </citation>
    <scope>NUCLEOTIDE SEQUENCE [LARGE SCALE GENOMIC DNA]</scope>
    <source>
        <strain evidence="3 4">DSM 45615</strain>
    </source>
</reference>
<feature type="chain" id="PRO_5032462086" evidence="1">
    <location>
        <begin position="31"/>
        <end position="379"/>
    </location>
</feature>
<dbReference type="PANTHER" id="PTHR46825:SF7">
    <property type="entry name" value="D-ALANYL-D-ALANINE CARBOXYPEPTIDASE"/>
    <property type="match status" value="1"/>
</dbReference>